<feature type="transmembrane region" description="Helical" evidence="15">
    <location>
        <begin position="119"/>
        <end position="138"/>
    </location>
</feature>
<evidence type="ECO:0000256" key="5">
    <source>
        <dbReference type="ARBA" id="ARBA00022475"/>
    </source>
</evidence>
<protein>
    <recommendedName>
        <fullName evidence="4 14">Protoporphyrinogen IX oxidase</fullName>
        <ecNumber evidence="14">1.3.99.-</ecNumber>
    </recommendedName>
</protein>
<evidence type="ECO:0000256" key="15">
    <source>
        <dbReference type="SAM" id="Phobius"/>
    </source>
</evidence>
<dbReference type="UniPathway" id="UPA00251">
    <property type="reaction ID" value="UER00324"/>
</dbReference>
<dbReference type="PIRSF" id="PIRSF004638">
    <property type="entry name" value="UCP004638"/>
    <property type="match status" value="1"/>
</dbReference>
<evidence type="ECO:0000256" key="7">
    <source>
        <dbReference type="ARBA" id="ARBA00022692"/>
    </source>
</evidence>
<evidence type="ECO:0000256" key="11">
    <source>
        <dbReference type="ARBA" id="ARBA00023004"/>
    </source>
</evidence>
<dbReference type="GO" id="GO:0070818">
    <property type="term" value="F:protoporphyrinogen oxidase activity"/>
    <property type="evidence" value="ECO:0007669"/>
    <property type="project" value="UniProtKB-UniRule"/>
</dbReference>
<feature type="transmembrane region" description="Helical" evidence="15">
    <location>
        <begin position="86"/>
        <end position="107"/>
    </location>
</feature>
<keyword evidence="7 15" id="KW-0812">Transmembrane</keyword>
<evidence type="ECO:0000256" key="8">
    <source>
        <dbReference type="ARBA" id="ARBA00022723"/>
    </source>
</evidence>
<keyword evidence="17" id="KW-1185">Reference proteome</keyword>
<dbReference type="EMBL" id="NBBI01000003">
    <property type="protein sequence ID" value="OWK30453.1"/>
    <property type="molecule type" value="Genomic_DNA"/>
</dbReference>
<dbReference type="EC" id="1.3.99.-" evidence="14"/>
<comment type="catalytic activity">
    <reaction evidence="13 14">
        <text>protoporphyrinogen IX + 3 A = protoporphyrin IX + 3 AH2</text>
        <dbReference type="Rhea" id="RHEA:62000"/>
        <dbReference type="ChEBI" id="CHEBI:13193"/>
        <dbReference type="ChEBI" id="CHEBI:17499"/>
        <dbReference type="ChEBI" id="CHEBI:57306"/>
        <dbReference type="ChEBI" id="CHEBI:57307"/>
    </reaction>
</comment>
<evidence type="ECO:0000256" key="2">
    <source>
        <dbReference type="ARBA" id="ARBA00005073"/>
    </source>
</evidence>
<dbReference type="GO" id="GO:0005886">
    <property type="term" value="C:plasma membrane"/>
    <property type="evidence" value="ECO:0007669"/>
    <property type="project" value="UniProtKB-SubCell"/>
</dbReference>
<comment type="subcellular location">
    <subcellularLocation>
        <location evidence="1">Cell membrane</location>
        <topology evidence="1">Multi-pass membrane protein</topology>
    </subcellularLocation>
</comment>
<evidence type="ECO:0000256" key="9">
    <source>
        <dbReference type="ARBA" id="ARBA00022989"/>
    </source>
</evidence>
<reference evidence="16 17" key="1">
    <citation type="submission" date="2017-03" db="EMBL/GenBank/DDBJ databases">
        <title>Genome sequence of Sphingomonas dokdonensis DSM 21029.</title>
        <authorList>
            <person name="Poehlein A."/>
            <person name="Wuebbeler J.H."/>
            <person name="Steinbuechel A."/>
            <person name="Daniel R."/>
        </authorList>
    </citation>
    <scope>NUCLEOTIDE SEQUENCE [LARGE SCALE GENOMIC DNA]</scope>
    <source>
        <strain evidence="16 17">DSM 21029</strain>
    </source>
</reference>
<feature type="transmembrane region" description="Helical" evidence="15">
    <location>
        <begin position="52"/>
        <end position="74"/>
    </location>
</feature>
<dbReference type="AlphaFoldDB" id="A0A245ZL53"/>
<evidence type="ECO:0000256" key="4">
    <source>
        <dbReference type="ARBA" id="ARBA00017504"/>
    </source>
</evidence>
<evidence type="ECO:0000256" key="14">
    <source>
        <dbReference type="PIRNR" id="PIRNR004638"/>
    </source>
</evidence>
<keyword evidence="6 14" id="KW-0349">Heme</keyword>
<keyword evidence="5 14" id="KW-1003">Cell membrane</keyword>
<evidence type="ECO:0000313" key="17">
    <source>
        <dbReference type="Proteomes" id="UP000197290"/>
    </source>
</evidence>
<feature type="transmembrane region" description="Helical" evidence="15">
    <location>
        <begin position="12"/>
        <end position="31"/>
    </location>
</feature>
<name>A0A245ZL53_9SPHN</name>
<dbReference type="InterPro" id="IPR005265">
    <property type="entry name" value="HemJ-like"/>
</dbReference>
<evidence type="ECO:0000256" key="13">
    <source>
        <dbReference type="ARBA" id="ARBA00048390"/>
    </source>
</evidence>
<comment type="similarity">
    <text evidence="3 14">Belongs to the HemJ family.</text>
</comment>
<dbReference type="GO" id="GO:0046872">
    <property type="term" value="F:metal ion binding"/>
    <property type="evidence" value="ECO:0007669"/>
    <property type="project" value="UniProtKB-UniRule"/>
</dbReference>
<dbReference type="GO" id="GO:0006782">
    <property type="term" value="P:protoporphyrinogen IX biosynthetic process"/>
    <property type="evidence" value="ECO:0007669"/>
    <property type="project" value="UniProtKB-UniRule"/>
</dbReference>
<accession>A0A245ZL53</accession>
<keyword evidence="8 14" id="KW-0479">Metal-binding</keyword>
<dbReference type="RefSeq" id="WP_088367521.1">
    <property type="nucleotide sequence ID" value="NZ_NBBI01000003.1"/>
</dbReference>
<evidence type="ECO:0000256" key="10">
    <source>
        <dbReference type="ARBA" id="ARBA00023002"/>
    </source>
</evidence>
<evidence type="ECO:0000256" key="12">
    <source>
        <dbReference type="ARBA" id="ARBA00023136"/>
    </source>
</evidence>
<keyword evidence="9 15" id="KW-1133">Transmembrane helix</keyword>
<comment type="function">
    <text evidence="14">Catalyzes the oxidation of protoporphyrinogen IX to protoporphyrin IX.</text>
</comment>
<dbReference type="Proteomes" id="UP000197290">
    <property type="component" value="Unassembled WGS sequence"/>
</dbReference>
<comment type="caution">
    <text evidence="16">The sequence shown here is derived from an EMBL/GenBank/DDBJ whole genome shotgun (WGS) entry which is preliminary data.</text>
</comment>
<evidence type="ECO:0000256" key="1">
    <source>
        <dbReference type="ARBA" id="ARBA00004651"/>
    </source>
</evidence>
<evidence type="ECO:0000256" key="3">
    <source>
        <dbReference type="ARBA" id="ARBA00006501"/>
    </source>
</evidence>
<dbReference type="Pfam" id="PF03653">
    <property type="entry name" value="UPF0093"/>
    <property type="match status" value="1"/>
</dbReference>
<keyword evidence="12 14" id="KW-0472">Membrane</keyword>
<dbReference type="PANTHER" id="PTHR40255:SF1">
    <property type="entry name" value="PROTOPORPHYRINOGEN IX OXIDASE"/>
    <property type="match status" value="1"/>
</dbReference>
<organism evidence="16 17">
    <name type="scientific">Sphingomonas dokdonensis</name>
    <dbReference type="NCBI Taxonomy" id="344880"/>
    <lineage>
        <taxon>Bacteria</taxon>
        <taxon>Pseudomonadati</taxon>
        <taxon>Pseudomonadota</taxon>
        <taxon>Alphaproteobacteria</taxon>
        <taxon>Sphingomonadales</taxon>
        <taxon>Sphingomonadaceae</taxon>
        <taxon>Sphingomonas</taxon>
    </lineage>
</organism>
<keyword evidence="11 14" id="KW-0408">Iron</keyword>
<comment type="pathway">
    <text evidence="2 14">Porphyrin-containing compound metabolism; protoporphyrin-IX biosynthesis; protoporphyrin-IX from protoporphyrinogen-IX: step 1/1.</text>
</comment>
<evidence type="ECO:0000313" key="16">
    <source>
        <dbReference type="EMBL" id="OWK30453.1"/>
    </source>
</evidence>
<evidence type="ECO:0000256" key="6">
    <source>
        <dbReference type="ARBA" id="ARBA00022617"/>
    </source>
</evidence>
<comment type="cofactor">
    <cofactor evidence="14">
        <name>heme b</name>
        <dbReference type="ChEBI" id="CHEBI:60344"/>
    </cofactor>
    <text evidence="14">Binds 1 heme b (iron(II)-protoporphyrin IX) group per subunit.</text>
</comment>
<dbReference type="PANTHER" id="PTHR40255">
    <property type="entry name" value="UPF0093 MEMBRANE PROTEIN SLR1790"/>
    <property type="match status" value="1"/>
</dbReference>
<gene>
    <name evidence="16" type="ORF">SPDO_21400</name>
</gene>
<proteinExistence type="inferred from homology"/>
<keyword evidence="10" id="KW-0560">Oxidoreductase</keyword>
<sequence length="166" mass="18127">MMLAITIVKGVHIAALLLWGAGLIGLPLLLAEHRRDDGQIQYQRIRRFTHYGYTHLLTPAAVVAVAAGTALLFLRGVFVPWMFAKLALVAGLVALHAWIGNLVVRMGEHNNRRQPSPPLPLVIAGLTLMTCILLLVLGKPDIGTDIVPDWLQSPRGRQLPVDEVPS</sequence>